<accession>A0ABS7UII5</accession>
<evidence type="ECO:0000256" key="2">
    <source>
        <dbReference type="ARBA" id="ARBA00005745"/>
    </source>
</evidence>
<dbReference type="InterPro" id="IPR042094">
    <property type="entry name" value="T2SS_GspF_sf"/>
</dbReference>
<keyword evidence="13" id="KW-1185">Reference proteome</keyword>
<keyword evidence="3 8" id="KW-0813">Transport</keyword>
<dbReference type="PRINTS" id="PR00812">
    <property type="entry name" value="BCTERIALGSPF"/>
</dbReference>
<keyword evidence="6 9" id="KW-1133">Transmembrane helix</keyword>
<feature type="transmembrane region" description="Helical" evidence="9">
    <location>
        <begin position="169"/>
        <end position="191"/>
    </location>
</feature>
<evidence type="ECO:0000256" key="1">
    <source>
        <dbReference type="ARBA" id="ARBA00004651"/>
    </source>
</evidence>
<keyword evidence="4" id="KW-1003">Cell membrane</keyword>
<dbReference type="InterPro" id="IPR001992">
    <property type="entry name" value="T2SS_GspF/T4SS_PilC_CS"/>
</dbReference>
<evidence type="ECO:0000256" key="6">
    <source>
        <dbReference type="ARBA" id="ARBA00022989"/>
    </source>
</evidence>
<feature type="transmembrane region" description="Helical" evidence="9">
    <location>
        <begin position="211"/>
        <end position="237"/>
    </location>
</feature>
<dbReference type="RefSeq" id="WP_224124378.1">
    <property type="nucleotide sequence ID" value="NZ_JAIQZJ010000011.1"/>
</dbReference>
<evidence type="ECO:0000259" key="10">
    <source>
        <dbReference type="Pfam" id="PF00482"/>
    </source>
</evidence>
<proteinExistence type="inferred from homology"/>
<comment type="caution">
    <text evidence="12">The sequence shown here is derived from an EMBL/GenBank/DDBJ whole genome shotgun (WGS) entry which is preliminary data.</text>
</comment>
<evidence type="ECO:0000256" key="4">
    <source>
        <dbReference type="ARBA" id="ARBA00022475"/>
    </source>
</evidence>
<feature type="domain" description="Type II secretion system protein GspF" evidence="10">
    <location>
        <begin position="69"/>
        <end position="192"/>
    </location>
</feature>
<comment type="subcellular location">
    <subcellularLocation>
        <location evidence="1 8">Cell membrane</location>
        <topology evidence="1 8">Multi-pass membrane protein</topology>
    </subcellularLocation>
</comment>
<dbReference type="PANTHER" id="PTHR30012">
    <property type="entry name" value="GENERAL SECRETION PATHWAY PROTEIN"/>
    <property type="match status" value="1"/>
</dbReference>
<evidence type="ECO:0000256" key="9">
    <source>
        <dbReference type="SAM" id="Phobius"/>
    </source>
</evidence>
<feature type="domain" description="Type II secretion system protein GspF" evidence="10">
    <location>
        <begin position="272"/>
        <end position="394"/>
    </location>
</feature>
<dbReference type="Pfam" id="PF00482">
    <property type="entry name" value="T2SSF"/>
    <property type="match status" value="2"/>
</dbReference>
<evidence type="ECO:0000256" key="5">
    <source>
        <dbReference type="ARBA" id="ARBA00022692"/>
    </source>
</evidence>
<evidence type="ECO:0000256" key="3">
    <source>
        <dbReference type="ARBA" id="ARBA00022448"/>
    </source>
</evidence>
<sequence length="403" mass="43716">MSTQYAYKVRDPEGRFKEGKVKADSETAVAEHLLGLGFVPLEVKPTGVGLNREISLGRKRVTTKDLAVFSRQLATMVDAGLTLLRGLTILAEQAENPELRRALTAVKHAVEGGHSLSSAFAEDRQTFPPFLVSMTRAGEVGGFLDVALRQVAETFEAEVKLRAKIKAALTYPVVVFCMAVVMCVAMLLFVVPIFESMFDELGGTLPLPTRILVAVSGLVRYGAPVGAVLLVVATAWWRRHGKDDRVREVVDPLKLRIPVFGQLFVKVALTRFARNLGTLLSSGVPILSAIDIVSATTGSKVIEHALVDVRQSVATGESIAGPLSEHPVFPPMVVQMIASGEESGAVDQMLRRISVWYEEEVESTTEALTALIEPLMIAFLGVIVGGMIICLYLPMFSIFDLVK</sequence>
<evidence type="ECO:0000313" key="11">
    <source>
        <dbReference type="EMBL" id="MBZ5740023.1"/>
    </source>
</evidence>
<dbReference type="PANTHER" id="PTHR30012:SF0">
    <property type="entry name" value="TYPE II SECRETION SYSTEM PROTEIN F-RELATED"/>
    <property type="match status" value="1"/>
</dbReference>
<keyword evidence="7 9" id="KW-0472">Membrane</keyword>
<protein>
    <submittedName>
        <fullName evidence="12">Type II secretion system F family protein</fullName>
    </submittedName>
</protein>
<comment type="similarity">
    <text evidence="2 8">Belongs to the GSP F family.</text>
</comment>
<gene>
    <name evidence="11" type="ORF">K8U61_17745</name>
    <name evidence="12" type="ORF">K8U61_21730</name>
</gene>
<name>A0ABS7UII5_9ACTN</name>
<dbReference type="InterPro" id="IPR003004">
    <property type="entry name" value="GspF/PilC"/>
</dbReference>
<evidence type="ECO:0000256" key="8">
    <source>
        <dbReference type="RuleBase" id="RU003923"/>
    </source>
</evidence>
<dbReference type="InterPro" id="IPR018076">
    <property type="entry name" value="T2SS_GspF_dom"/>
</dbReference>
<dbReference type="EMBL" id="JAIQZJ010000017">
    <property type="protein sequence ID" value="MBZ5740806.1"/>
    <property type="molecule type" value="Genomic_DNA"/>
</dbReference>
<dbReference type="Proteomes" id="UP000780875">
    <property type="component" value="Unassembled WGS sequence"/>
</dbReference>
<keyword evidence="5 8" id="KW-0812">Transmembrane</keyword>
<reference evidence="12 13" key="1">
    <citation type="submission" date="2021-09" db="EMBL/GenBank/DDBJ databases">
        <title>Whole genome sequence of Nocardioides sp. GBK3QG-3.</title>
        <authorList>
            <person name="Tuo L."/>
        </authorList>
    </citation>
    <scope>NUCLEOTIDE SEQUENCE [LARGE SCALE GENOMIC DNA]</scope>
    <source>
        <strain evidence="12 13">GBK3QG-3</strain>
    </source>
</reference>
<feature type="transmembrane region" description="Helical" evidence="9">
    <location>
        <begin position="375"/>
        <end position="399"/>
    </location>
</feature>
<evidence type="ECO:0000313" key="12">
    <source>
        <dbReference type="EMBL" id="MBZ5740806.1"/>
    </source>
</evidence>
<evidence type="ECO:0000313" key="13">
    <source>
        <dbReference type="Proteomes" id="UP000780875"/>
    </source>
</evidence>
<dbReference type="EMBL" id="JAIQZJ010000011">
    <property type="protein sequence ID" value="MBZ5740023.1"/>
    <property type="molecule type" value="Genomic_DNA"/>
</dbReference>
<organism evidence="12 13">
    <name type="scientific">Nocardioides mangrovi</name>
    <dbReference type="NCBI Taxonomy" id="2874580"/>
    <lineage>
        <taxon>Bacteria</taxon>
        <taxon>Bacillati</taxon>
        <taxon>Actinomycetota</taxon>
        <taxon>Actinomycetes</taxon>
        <taxon>Propionibacteriales</taxon>
        <taxon>Nocardioidaceae</taxon>
        <taxon>Nocardioides</taxon>
    </lineage>
</organism>
<dbReference type="PROSITE" id="PS00874">
    <property type="entry name" value="T2SP_F"/>
    <property type="match status" value="1"/>
</dbReference>
<evidence type="ECO:0000256" key="7">
    <source>
        <dbReference type="ARBA" id="ARBA00023136"/>
    </source>
</evidence>
<dbReference type="Gene3D" id="1.20.81.30">
    <property type="entry name" value="Type II secretion system (T2SS), domain F"/>
    <property type="match status" value="2"/>
</dbReference>